<evidence type="ECO:0000256" key="2">
    <source>
        <dbReference type="ARBA" id="ARBA00022723"/>
    </source>
</evidence>
<reference evidence="5" key="1">
    <citation type="submission" date="2016-10" db="EMBL/GenBank/DDBJ databases">
        <authorList>
            <person name="Varghese N."/>
            <person name="Submissions S."/>
        </authorList>
    </citation>
    <scope>NUCLEOTIDE SEQUENCE [LARGE SCALE GENOMIC DNA]</scope>
    <source>
        <strain evidence="5">DSM 22361</strain>
    </source>
</reference>
<dbReference type="GO" id="GO:0003824">
    <property type="term" value="F:catalytic activity"/>
    <property type="evidence" value="ECO:0007669"/>
    <property type="project" value="InterPro"/>
</dbReference>
<dbReference type="InterPro" id="IPR036663">
    <property type="entry name" value="Fumarylacetoacetase_C_sf"/>
</dbReference>
<dbReference type="PANTHER" id="PTHR42796">
    <property type="entry name" value="FUMARYLACETOACETATE HYDROLASE DOMAIN-CONTAINING PROTEIN 2A-RELATED"/>
    <property type="match status" value="1"/>
</dbReference>
<dbReference type="GO" id="GO:0044281">
    <property type="term" value="P:small molecule metabolic process"/>
    <property type="evidence" value="ECO:0007669"/>
    <property type="project" value="UniProtKB-ARBA"/>
</dbReference>
<dbReference type="InterPro" id="IPR011234">
    <property type="entry name" value="Fumarylacetoacetase-like_C"/>
</dbReference>
<dbReference type="PANTHER" id="PTHR42796:SF4">
    <property type="entry name" value="FUMARYLACETOACETATE HYDROLASE DOMAIN-CONTAINING PROTEIN 2A"/>
    <property type="match status" value="1"/>
</dbReference>
<keyword evidence="2" id="KW-0479">Metal-binding</keyword>
<gene>
    <name evidence="4" type="ORF">SAMN05421877_101345</name>
</gene>
<proteinExistence type="inferred from homology"/>
<name>A0A1H5SRC5_9SPHI</name>
<dbReference type="GO" id="GO:0046872">
    <property type="term" value="F:metal ion binding"/>
    <property type="evidence" value="ECO:0007669"/>
    <property type="project" value="UniProtKB-KW"/>
</dbReference>
<protein>
    <submittedName>
        <fullName evidence="4">2-keto-4-pentenoate hydratase/2-oxohepta-3-ene-1,7-dioic acid hydratase (Catechol pathway)</fullName>
    </submittedName>
</protein>
<comment type="similarity">
    <text evidence="1">Belongs to the FAH family.</text>
</comment>
<evidence type="ECO:0000256" key="1">
    <source>
        <dbReference type="ARBA" id="ARBA00010211"/>
    </source>
</evidence>
<evidence type="ECO:0000313" key="4">
    <source>
        <dbReference type="EMBL" id="SEF52528.1"/>
    </source>
</evidence>
<dbReference type="Pfam" id="PF01557">
    <property type="entry name" value="FAA_hydrolase"/>
    <property type="match status" value="1"/>
</dbReference>
<dbReference type="EMBL" id="FNUT01000001">
    <property type="protein sequence ID" value="SEF52528.1"/>
    <property type="molecule type" value="Genomic_DNA"/>
</dbReference>
<sequence>MKLVTYRANTEAAGRLGFLHDDLIIDMEDFGDIFGMPLPSTMLDFIDMGPIAIRAVNQLLEKADLSTIATCSIPFSNALLLAPIPRPRKNIFGIGLNYTEHVAESARALDTANELPQKCVIFSKPPTTVIGNGDPIKHNSDVTQQMDWEGELAVIIGKRASRIDSANALDHVFGYTIINDISARDCRRSGQWIVSKGQDTFAPMGPMIITADELTDPHNLSIITKVNGVEKQNGNTKYMLFNVNAILADISESICLEPGDIIATGTPAGVGAGREPQEFMFPGDVVEITIPPIGTLRNPIVKA</sequence>
<feature type="domain" description="Fumarylacetoacetase-like C-terminal" evidence="3">
    <location>
        <begin position="91"/>
        <end position="301"/>
    </location>
</feature>
<dbReference type="InterPro" id="IPR051121">
    <property type="entry name" value="FAH"/>
</dbReference>
<evidence type="ECO:0000259" key="3">
    <source>
        <dbReference type="Pfam" id="PF01557"/>
    </source>
</evidence>
<dbReference type="Proteomes" id="UP000236731">
    <property type="component" value="Unassembled WGS sequence"/>
</dbReference>
<dbReference type="Gene3D" id="3.90.850.10">
    <property type="entry name" value="Fumarylacetoacetase-like, C-terminal domain"/>
    <property type="match status" value="1"/>
</dbReference>
<dbReference type="OrthoDB" id="9805307at2"/>
<dbReference type="FunFam" id="3.90.850.10:FF:000025">
    <property type="entry name" value="5-oxo-1,2,5-tricarboxilic-3-penten aciddecarboxilase/isomer"/>
    <property type="match status" value="1"/>
</dbReference>
<dbReference type="RefSeq" id="WP_103904993.1">
    <property type="nucleotide sequence ID" value="NZ_CP049246.1"/>
</dbReference>
<dbReference type="AlphaFoldDB" id="A0A1H5SRC5"/>
<evidence type="ECO:0000313" key="5">
    <source>
        <dbReference type="Proteomes" id="UP000236731"/>
    </source>
</evidence>
<organism evidence="4 5">
    <name type="scientific">Sphingobacterium lactis</name>
    <dbReference type="NCBI Taxonomy" id="797291"/>
    <lineage>
        <taxon>Bacteria</taxon>
        <taxon>Pseudomonadati</taxon>
        <taxon>Bacteroidota</taxon>
        <taxon>Sphingobacteriia</taxon>
        <taxon>Sphingobacteriales</taxon>
        <taxon>Sphingobacteriaceae</taxon>
        <taxon>Sphingobacterium</taxon>
    </lineage>
</organism>
<accession>A0A1H5SRC5</accession>
<keyword evidence="5" id="KW-1185">Reference proteome</keyword>
<dbReference type="SUPFAM" id="SSF56529">
    <property type="entry name" value="FAH"/>
    <property type="match status" value="1"/>
</dbReference>